<dbReference type="EMBL" id="BAAAJK010000011">
    <property type="protein sequence ID" value="GAA1390471.1"/>
    <property type="molecule type" value="Genomic_DNA"/>
</dbReference>
<feature type="region of interest" description="Disordered" evidence="1">
    <location>
        <begin position="268"/>
        <end position="319"/>
    </location>
</feature>
<reference evidence="3" key="1">
    <citation type="journal article" date="2019" name="Int. J. Syst. Evol. Microbiol.">
        <title>The Global Catalogue of Microorganisms (GCM) 10K type strain sequencing project: providing services to taxonomists for standard genome sequencing and annotation.</title>
        <authorList>
            <consortium name="The Broad Institute Genomics Platform"/>
            <consortium name="The Broad Institute Genome Sequencing Center for Infectious Disease"/>
            <person name="Wu L."/>
            <person name="Ma J."/>
        </authorList>
    </citation>
    <scope>NUCLEOTIDE SEQUENCE [LARGE SCALE GENOMIC DNA]</scope>
    <source>
        <strain evidence="3">JCM 11896</strain>
    </source>
</reference>
<protein>
    <recommendedName>
        <fullName evidence="4">DUF2877 domain-containing protein</fullName>
    </recommendedName>
</protein>
<name>A0ABP4IKF6_9PSEU</name>
<evidence type="ECO:0000313" key="3">
    <source>
        <dbReference type="Proteomes" id="UP001501414"/>
    </source>
</evidence>
<feature type="region of interest" description="Disordered" evidence="1">
    <location>
        <begin position="93"/>
        <end position="141"/>
    </location>
</feature>
<evidence type="ECO:0000256" key="1">
    <source>
        <dbReference type="SAM" id="MobiDB-lite"/>
    </source>
</evidence>
<sequence length="319" mass="33072">MIAVSAPVRVRDRLRSAADGPLRIVHRGPAAVYLAVGGECVGVTARHAVAVPCALHTRLGRLEVSRAELRDGVLHLDGEPLRIRRFTDTRVPPLPAGALSRPGTSRADGPAGALARPGTSRADGTGRPAEPGAATRPATGTTSAIAVLPGRVCPATVPGLVGRGDGLTPLGDDVLCGWLALHRAAGAATPAVDAAVRAHLHRTTLLSATLLRCALDGEVVDRFARFVAALGSPAEQHATAALTAVGHTSGAGMLHGARLALRELHPPRRAGRRHDPAQHDHAQHDHARHDPAQYDPGRLDPAQHDHRPPADEHPGGTAA</sequence>
<dbReference type="RefSeq" id="WP_344022957.1">
    <property type="nucleotide sequence ID" value="NZ_BAAAJK010000011.1"/>
</dbReference>
<proteinExistence type="predicted"/>
<feature type="compositionally biased region" description="Low complexity" evidence="1">
    <location>
        <begin position="126"/>
        <end position="141"/>
    </location>
</feature>
<feature type="compositionally biased region" description="Basic and acidic residues" evidence="1">
    <location>
        <begin position="273"/>
        <end position="319"/>
    </location>
</feature>
<gene>
    <name evidence="2" type="ORF">GCM10009613_31120</name>
</gene>
<evidence type="ECO:0000313" key="2">
    <source>
        <dbReference type="EMBL" id="GAA1390471.1"/>
    </source>
</evidence>
<dbReference type="InterPro" id="IPR021530">
    <property type="entry name" value="AllH-like"/>
</dbReference>
<evidence type="ECO:0008006" key="4">
    <source>
        <dbReference type="Google" id="ProtNLM"/>
    </source>
</evidence>
<dbReference type="Proteomes" id="UP001501414">
    <property type="component" value="Unassembled WGS sequence"/>
</dbReference>
<keyword evidence="3" id="KW-1185">Reference proteome</keyword>
<organism evidence="2 3">
    <name type="scientific">Pseudonocardia kongjuensis</name>
    <dbReference type="NCBI Taxonomy" id="102227"/>
    <lineage>
        <taxon>Bacteria</taxon>
        <taxon>Bacillati</taxon>
        <taxon>Actinomycetota</taxon>
        <taxon>Actinomycetes</taxon>
        <taxon>Pseudonocardiales</taxon>
        <taxon>Pseudonocardiaceae</taxon>
        <taxon>Pseudonocardia</taxon>
    </lineage>
</organism>
<accession>A0ABP4IKF6</accession>
<dbReference type="Pfam" id="PF11392">
    <property type="entry name" value="AllH"/>
    <property type="match status" value="1"/>
</dbReference>
<comment type="caution">
    <text evidence="2">The sequence shown here is derived from an EMBL/GenBank/DDBJ whole genome shotgun (WGS) entry which is preliminary data.</text>
</comment>